<evidence type="ECO:0000256" key="6">
    <source>
        <dbReference type="HAMAP-Rule" id="MF_00074"/>
    </source>
</evidence>
<proteinExistence type="inferred from homology"/>
<evidence type="ECO:0000313" key="8">
    <source>
        <dbReference type="Proteomes" id="UP000192902"/>
    </source>
</evidence>
<organism evidence="7 8">
    <name type="scientific">Campylobacter cuniculorum DSM 23162 = LMG 24588</name>
    <dbReference type="NCBI Taxonomy" id="1121267"/>
    <lineage>
        <taxon>Bacteria</taxon>
        <taxon>Pseudomonadati</taxon>
        <taxon>Campylobacterota</taxon>
        <taxon>Epsilonproteobacteria</taxon>
        <taxon>Campylobacterales</taxon>
        <taxon>Campylobacteraceae</taxon>
        <taxon>Campylobacter</taxon>
    </lineage>
</organism>
<name>A0A1W6BWE8_9BACT</name>
<evidence type="ECO:0000256" key="1">
    <source>
        <dbReference type="ARBA" id="ARBA00022490"/>
    </source>
</evidence>
<feature type="binding site" evidence="6">
    <location>
        <position position="70"/>
    </location>
    <ligand>
        <name>S-adenosyl-L-methionine</name>
        <dbReference type="ChEBI" id="CHEBI:59789"/>
    </ligand>
</feature>
<reference evidence="7 8" key="1">
    <citation type="submission" date="2017-04" db="EMBL/GenBank/DDBJ databases">
        <title>Complete genome sequence of the Campylobacter cuniculorum type strain LMG24588.</title>
        <authorList>
            <person name="Miller W.G."/>
            <person name="Yee E."/>
            <person name="Revez J."/>
            <person name="Bono J.L."/>
            <person name="Rossi M."/>
        </authorList>
    </citation>
    <scope>NUCLEOTIDE SEQUENCE [LARGE SCALE GENOMIC DNA]</scope>
    <source>
        <strain evidence="7 8">LMG 24588</strain>
    </source>
</reference>
<evidence type="ECO:0000256" key="5">
    <source>
        <dbReference type="ARBA" id="ARBA00022691"/>
    </source>
</evidence>
<dbReference type="KEGG" id="ccun:CCUN_0762"/>
<dbReference type="NCBIfam" id="TIGR00138">
    <property type="entry name" value="rsmG_gidB"/>
    <property type="match status" value="1"/>
</dbReference>
<keyword evidence="3 6" id="KW-0489">Methyltransferase</keyword>
<dbReference type="InterPro" id="IPR029063">
    <property type="entry name" value="SAM-dependent_MTases_sf"/>
</dbReference>
<evidence type="ECO:0000256" key="3">
    <source>
        <dbReference type="ARBA" id="ARBA00022603"/>
    </source>
</evidence>
<feature type="binding site" evidence="6">
    <location>
        <begin position="120"/>
        <end position="121"/>
    </location>
    <ligand>
        <name>S-adenosyl-L-methionine</name>
        <dbReference type="ChEBI" id="CHEBI:59789"/>
    </ligand>
</feature>
<comment type="subcellular location">
    <subcellularLocation>
        <location evidence="6">Cytoplasm</location>
    </subcellularLocation>
</comment>
<dbReference type="EC" id="2.1.1.-" evidence="6"/>
<dbReference type="AlphaFoldDB" id="A0A1W6BWE8"/>
<dbReference type="HAMAP" id="MF_00074">
    <property type="entry name" value="16SrRNA_methyltr_G"/>
    <property type="match status" value="1"/>
</dbReference>
<dbReference type="InterPro" id="IPR003682">
    <property type="entry name" value="rRNA_ssu_MeTfrase_G"/>
</dbReference>
<keyword evidence="2 6" id="KW-0698">rRNA processing</keyword>
<comment type="function">
    <text evidence="6">Specifically methylates the N7 position of a guanine in 16S rRNA.</text>
</comment>
<keyword evidence="4 6" id="KW-0808">Transferase</keyword>
<feature type="binding site" evidence="6">
    <location>
        <position position="75"/>
    </location>
    <ligand>
        <name>S-adenosyl-L-methionine</name>
        <dbReference type="ChEBI" id="CHEBI:59789"/>
    </ligand>
</feature>
<dbReference type="STRING" id="1121267.CCUN_0762"/>
<dbReference type="Proteomes" id="UP000192902">
    <property type="component" value="Chromosome"/>
</dbReference>
<keyword evidence="1 6" id="KW-0963">Cytoplasm</keyword>
<dbReference type="PANTHER" id="PTHR31760">
    <property type="entry name" value="S-ADENOSYL-L-METHIONINE-DEPENDENT METHYLTRANSFERASES SUPERFAMILY PROTEIN"/>
    <property type="match status" value="1"/>
</dbReference>
<dbReference type="GO" id="GO:0070043">
    <property type="term" value="F:rRNA (guanine-N7-)-methyltransferase activity"/>
    <property type="evidence" value="ECO:0007669"/>
    <property type="project" value="UniProtKB-UniRule"/>
</dbReference>
<accession>A0A1W6BWE8</accession>
<gene>
    <name evidence="7" type="primary">gidB</name>
    <name evidence="6" type="synonym">rsmG</name>
    <name evidence="7" type="ORF">CCUN_0762</name>
</gene>
<dbReference type="PIRSF" id="PIRSF003078">
    <property type="entry name" value="GidB"/>
    <property type="match status" value="1"/>
</dbReference>
<comment type="caution">
    <text evidence="6">Lacks conserved residue(s) required for the propagation of feature annotation.</text>
</comment>
<dbReference type="EMBL" id="CP020867">
    <property type="protein sequence ID" value="ARJ56380.1"/>
    <property type="molecule type" value="Genomic_DNA"/>
</dbReference>
<evidence type="ECO:0000313" key="7">
    <source>
        <dbReference type="EMBL" id="ARJ56380.1"/>
    </source>
</evidence>
<dbReference type="GO" id="GO:0005829">
    <property type="term" value="C:cytosol"/>
    <property type="evidence" value="ECO:0007669"/>
    <property type="project" value="TreeGrafter"/>
</dbReference>
<dbReference type="eggNOG" id="COG0357">
    <property type="taxonomic scope" value="Bacteria"/>
</dbReference>
<evidence type="ECO:0000256" key="2">
    <source>
        <dbReference type="ARBA" id="ARBA00022552"/>
    </source>
</evidence>
<feature type="binding site" evidence="6">
    <location>
        <position position="135"/>
    </location>
    <ligand>
        <name>S-adenosyl-L-methionine</name>
        <dbReference type="ChEBI" id="CHEBI:59789"/>
    </ligand>
</feature>
<dbReference type="PANTHER" id="PTHR31760:SF0">
    <property type="entry name" value="S-ADENOSYL-L-METHIONINE-DEPENDENT METHYLTRANSFERASES SUPERFAMILY PROTEIN"/>
    <property type="match status" value="1"/>
</dbReference>
<keyword evidence="5 6" id="KW-0949">S-adenosyl-L-methionine</keyword>
<comment type="similarity">
    <text evidence="6">Belongs to the methyltransferase superfamily. RNA methyltransferase RsmG family.</text>
</comment>
<dbReference type="SUPFAM" id="SSF53335">
    <property type="entry name" value="S-adenosyl-L-methionine-dependent methyltransferases"/>
    <property type="match status" value="1"/>
</dbReference>
<protein>
    <recommendedName>
        <fullName evidence="6">Ribosomal RNA small subunit methyltransferase G</fullName>
        <ecNumber evidence="6">2.1.1.-</ecNumber>
    </recommendedName>
    <alternativeName>
        <fullName evidence="6">16S rRNA 7-methylguanosine methyltransferase</fullName>
        <shortName evidence="6">16S rRNA m7G methyltransferase</shortName>
    </alternativeName>
</protein>
<evidence type="ECO:0000256" key="4">
    <source>
        <dbReference type="ARBA" id="ARBA00022679"/>
    </source>
</evidence>
<dbReference type="Gene3D" id="3.40.50.150">
    <property type="entry name" value="Vaccinia Virus protein VP39"/>
    <property type="match status" value="1"/>
</dbReference>
<dbReference type="Pfam" id="PF02527">
    <property type="entry name" value="GidB"/>
    <property type="match status" value="1"/>
</dbReference>
<sequence>MNFLEHLDCLKTCDIKDFEMKVQNYKILLKKFNSTHNLTRFKNIDENIIDSLKILDFKDLSFAKNIVDIGSGAGFPAIFLAFILKADFYLFEPNAKKASFLRMLKIECELPHLHIFKQKIEEYQTPFKADIITSRALMNASSLIKLCQNFIDEHTLFLLYKGSGVDEELKNFKHYEIFARGFRRYCFIKP</sequence>